<keyword evidence="3" id="KW-0238">DNA-binding</keyword>
<evidence type="ECO:0000256" key="3">
    <source>
        <dbReference type="ARBA" id="ARBA00023125"/>
    </source>
</evidence>
<dbReference type="GO" id="GO:0003677">
    <property type="term" value="F:DNA binding"/>
    <property type="evidence" value="ECO:0007669"/>
    <property type="project" value="UniProtKB-KW"/>
</dbReference>
<dbReference type="InterPro" id="IPR036390">
    <property type="entry name" value="WH_DNA-bd_sf"/>
</dbReference>
<reference evidence="6" key="1">
    <citation type="submission" date="2016-10" db="EMBL/GenBank/DDBJ databases">
        <authorList>
            <person name="Varghese N."/>
            <person name="Submissions S."/>
        </authorList>
    </citation>
    <scope>NUCLEOTIDE SEQUENCE [LARGE SCALE GENOMIC DNA]</scope>
    <source>
        <strain evidence="6">DSM 17038</strain>
    </source>
</reference>
<accession>A0A1I2XQ12</accession>
<sequence length="124" mass="14372">MGIPQISDSEWEIMKVIWKRNPITAEEIIASLAERKDWSPQTIKTFINRLLKKGAIGHEKSGRSYVYYPSVSEKECVLAKSKSFIERVYDGAAAMFFVNFLEEKTLSEKEITKLQNILENKKRK</sequence>
<comment type="similarity">
    <text evidence="1">Belongs to the BlaI transcriptional regulatory family.</text>
</comment>
<evidence type="ECO:0000313" key="5">
    <source>
        <dbReference type="EMBL" id="SFH14786.1"/>
    </source>
</evidence>
<dbReference type="OrthoDB" id="9795583at2"/>
<keyword evidence="6" id="KW-1185">Reference proteome</keyword>
<dbReference type="InterPro" id="IPR005650">
    <property type="entry name" value="BlaI_family"/>
</dbReference>
<evidence type="ECO:0000313" key="6">
    <source>
        <dbReference type="Proteomes" id="UP000199337"/>
    </source>
</evidence>
<dbReference type="AlphaFoldDB" id="A0A1I2XQ12"/>
<dbReference type="Proteomes" id="UP000199337">
    <property type="component" value="Unassembled WGS sequence"/>
</dbReference>
<dbReference type="RefSeq" id="WP_092473765.1">
    <property type="nucleotide sequence ID" value="NZ_FOOX01000018.1"/>
</dbReference>
<dbReference type="GO" id="GO:0045892">
    <property type="term" value="P:negative regulation of DNA-templated transcription"/>
    <property type="evidence" value="ECO:0007669"/>
    <property type="project" value="InterPro"/>
</dbReference>
<dbReference type="SUPFAM" id="SSF46785">
    <property type="entry name" value="Winged helix' DNA-binding domain"/>
    <property type="match status" value="1"/>
</dbReference>
<organism evidence="5 6">
    <name type="scientific">Desulfotruncus arcticus DSM 17038</name>
    <dbReference type="NCBI Taxonomy" id="1121424"/>
    <lineage>
        <taxon>Bacteria</taxon>
        <taxon>Bacillati</taxon>
        <taxon>Bacillota</taxon>
        <taxon>Clostridia</taxon>
        <taxon>Eubacteriales</taxon>
        <taxon>Desulfallaceae</taxon>
        <taxon>Desulfotruncus</taxon>
    </lineage>
</organism>
<dbReference type="EMBL" id="FOOX01000018">
    <property type="protein sequence ID" value="SFH14786.1"/>
    <property type="molecule type" value="Genomic_DNA"/>
</dbReference>
<dbReference type="STRING" id="341036.SAMN05660649_04048"/>
<evidence type="ECO:0000256" key="1">
    <source>
        <dbReference type="ARBA" id="ARBA00011046"/>
    </source>
</evidence>
<dbReference type="InterPro" id="IPR036388">
    <property type="entry name" value="WH-like_DNA-bd_sf"/>
</dbReference>
<gene>
    <name evidence="5" type="ORF">SAMN05660649_04048</name>
</gene>
<evidence type="ECO:0000256" key="4">
    <source>
        <dbReference type="ARBA" id="ARBA00023163"/>
    </source>
</evidence>
<keyword evidence="4" id="KW-0804">Transcription</keyword>
<name>A0A1I2XQ12_9FIRM</name>
<evidence type="ECO:0000256" key="2">
    <source>
        <dbReference type="ARBA" id="ARBA00023015"/>
    </source>
</evidence>
<dbReference type="Gene3D" id="1.10.10.10">
    <property type="entry name" value="Winged helix-like DNA-binding domain superfamily/Winged helix DNA-binding domain"/>
    <property type="match status" value="1"/>
</dbReference>
<keyword evidence="2" id="KW-0805">Transcription regulation</keyword>
<protein>
    <submittedName>
        <fullName evidence="5">BlaI family transcriptional regulator, penicillinase repressor</fullName>
    </submittedName>
</protein>
<dbReference type="Gene3D" id="1.10.4040.10">
    <property type="entry name" value="Penicillinase repressor domain"/>
    <property type="match status" value="1"/>
</dbReference>
<dbReference type="PIRSF" id="PIRSF019455">
    <property type="entry name" value="CopR_AtkY"/>
    <property type="match status" value="1"/>
</dbReference>
<dbReference type="Pfam" id="PF03965">
    <property type="entry name" value="Penicillinase_R"/>
    <property type="match status" value="1"/>
</dbReference>
<proteinExistence type="inferred from homology"/>